<feature type="domain" description="Fibronectin type-III" evidence="16">
    <location>
        <begin position="357"/>
        <end position="446"/>
    </location>
</feature>
<dbReference type="Pfam" id="PF18861">
    <property type="entry name" value="PTP_tm"/>
    <property type="match status" value="1"/>
</dbReference>
<comment type="subcellular location">
    <subcellularLocation>
        <location evidence="1">Membrane</location>
        <topology evidence="1">Single-pass type I membrane protein</topology>
    </subcellularLocation>
</comment>
<dbReference type="InterPro" id="IPR029021">
    <property type="entry name" value="Prot-tyrosine_phosphatase-like"/>
</dbReference>
<dbReference type="InterPro" id="IPR003961">
    <property type="entry name" value="FN3_dom"/>
</dbReference>
<dbReference type="GO" id="GO:0009653">
    <property type="term" value="P:anatomical structure morphogenesis"/>
    <property type="evidence" value="ECO:0007669"/>
    <property type="project" value="UniProtKB-ARBA"/>
</dbReference>
<dbReference type="PANTHER" id="PTHR46957:SF3">
    <property type="entry name" value="CYTOKINE RECEPTOR"/>
    <property type="match status" value="1"/>
</dbReference>
<sequence>MGYFAVLRTIRNSCRRSRRRDARAQAPDEKSYDEEKGARELADSVGNGEAKQRRRDRYVATRTSRPDLGKRHRRDGENFSKLVTYSADLAIEIPGNLSQGGSWYRLDYSPAVGYPPPNTTIAATDIGDVIKFKDGLPGTRYEFWLYYSNSTLHDWLTWTASITTAPDPPSNLTVSVRNGKTAIVYWSPPAQGNYSGFRLRVQSFSDTGNPKTSVIPADAVPYVLRDLIPGATYSLQLFTVLDTKESVAYTSRNFTTKPNTPGKFIVWFRNETTLLVLWQPPYPAGIYTHYKVSIDPADAIESVLYVEKEGEPPGPAQAAFKGLVPGRAYNISVQTVSEDETSAPTTAQYRTVPLRPLNVTFDKSSITSNSFRVFWNRPEGNSEFDKYQISLGGNRRLAPVTRNRDDESKWEFKDLEPGKTYQVVVKTVSGKVTSWPANGDVTLKPLPVRDLRTVIDEKTGMVEVSWHPENSSTQDSYKLQYHEVETTIGGDSNMLTTDKTKVTLEALLPGRNYSIIVQAISNKIESNETVLYQVTRPSSPIIEDLRPTEMGLNISWKSDVNSRQEKFEVTHNRNDTGESATTLTTESHIVLEDLYPGAAYEVKVFAISHGLRSEPHDYLQAVLPHPPKNLSIEKVTSNTVVVHWEAPTDSLYSEFSIRYRTEDDPRWVKLPSVRETEAEVADMTPGEKYTIQVNTVSYGVESLYPLQVNHTVRPNPVLNIAPIIDSTNVTLEWPRPEGRIETYVIRWWPVKNPQDVRSKNVTESNDVTSVLFEENSVQRVLVSDLMPGVQYSFVIYTVSYNLFSDITNLTTRTMPLIQSEVVVVVDQDQPDSLTLRYTRTPVQSSKFDLYRFRISDENNTTKERMVDDIDTKVTFTGLIPGKLYNVTVWTVSDNVESRPLLRQDRLYPEPVTSIQAVEVNDTRITLTWDIPRGQYDAFEVQYINTEENYIQNVTSTNIITISDLKPHRNYTFTLVVRSGTASSYLRISNPVSASFTTNESYPGKVEKFHPTDIQPSDISFEWSLPSQEQNGIIRKYTITYGLEGSTHTQMQDFKPNEYRGIVKSLIPGKTYIFRIQAQTRIGFGPEAVWKQKMPILAPPKPSTQVVPTEVCRSSTTIQIRFRKNYFSEQNGAVTSYTIIVAEDDSKNASGLEMPSWRDVQAYSIWPPYQVMEPYYPFKNGSVEDFTIGSENCDNKIGYCNGPLKSGSTYRVKVRAFTAPDKFTDTSYSFPIQTGLLLADKDNTAIIVGVTVPIVLLLTLLGIGLLVRRRRSQGRKTTETRTTDNLSLPDSVIDTSRPIKIEDFSEHYRTMSADSDFRFSEEFEELKHVGRDQPCTAADLPCNRPKNRFTNILPYDHSRFKLQPVDDEEGSDYINANYVPGHNSPREFIVTQGPLHSTRDDFWRMVWESNSRAIVMLTRCIEKGREKCDHYWPMDTHPVYYGDICVTILNETHYPDWSITEFMLCRGDVKRVIQHFHFTTWPDFGVPSPPQTLARFVRAFRERVRPDQRPIVVHCSAGVGRSGTFITLDRILQQILVSKYVDIFGIVWAMRKERVWMVQTEQQYICIHQCLLAVLEGQDMTGPPREIHDNQGFEGKNRSSVENTKSSAEDEKER</sequence>
<dbReference type="PROSITE" id="PS50853">
    <property type="entry name" value="FN3"/>
    <property type="match status" value="9"/>
</dbReference>
<dbReference type="PROSITE" id="PS00383">
    <property type="entry name" value="TYR_PHOSPHATASE_1"/>
    <property type="match status" value="1"/>
</dbReference>
<dbReference type="RefSeq" id="XP_048267118.1">
    <property type="nucleotide sequence ID" value="XM_048411161.1"/>
</dbReference>
<dbReference type="InterPro" id="IPR003595">
    <property type="entry name" value="Tyr_Pase_cat"/>
</dbReference>
<evidence type="ECO:0000256" key="10">
    <source>
        <dbReference type="ARBA" id="ARBA00023180"/>
    </source>
</evidence>
<dbReference type="GO" id="GO:0048666">
    <property type="term" value="P:neuron development"/>
    <property type="evidence" value="ECO:0007669"/>
    <property type="project" value="UniProtKB-ARBA"/>
</dbReference>
<feature type="domain" description="Fibronectin type-III" evidence="16">
    <location>
        <begin position="818"/>
        <end position="909"/>
    </location>
</feature>
<evidence type="ECO:0000259" key="14">
    <source>
        <dbReference type="PROSITE" id="PS50055"/>
    </source>
</evidence>
<dbReference type="GeneID" id="100643586"/>
<keyword evidence="17" id="KW-1185">Reference proteome</keyword>
<evidence type="ECO:0000259" key="15">
    <source>
        <dbReference type="PROSITE" id="PS50056"/>
    </source>
</evidence>
<dbReference type="SMART" id="SM00404">
    <property type="entry name" value="PTPc_motif"/>
    <property type="match status" value="1"/>
</dbReference>
<keyword evidence="6" id="KW-0378">Hydrolase</keyword>
<dbReference type="Pfam" id="PF00102">
    <property type="entry name" value="Y_phosphatase"/>
    <property type="match status" value="1"/>
</dbReference>
<dbReference type="Pfam" id="PF00041">
    <property type="entry name" value="fn3"/>
    <property type="match status" value="10"/>
</dbReference>
<keyword evidence="7" id="KW-0904">Protein phosphatase</keyword>
<dbReference type="Gene3D" id="1.20.5.510">
    <property type="entry name" value="Single helix bin"/>
    <property type="match status" value="1"/>
</dbReference>
<dbReference type="SUPFAM" id="SSF52799">
    <property type="entry name" value="(Phosphotyrosine protein) phosphatases II"/>
    <property type="match status" value="1"/>
</dbReference>
<reference evidence="18" key="1">
    <citation type="submission" date="2025-08" db="UniProtKB">
        <authorList>
            <consortium name="RefSeq"/>
        </authorList>
    </citation>
    <scope>IDENTIFICATION</scope>
</reference>
<evidence type="ECO:0000313" key="17">
    <source>
        <dbReference type="Proteomes" id="UP000835206"/>
    </source>
</evidence>
<organism evidence="17 18">
    <name type="scientific">Bombus terrestris</name>
    <name type="common">Buff-tailed bumblebee</name>
    <name type="synonym">Apis terrestris</name>
    <dbReference type="NCBI Taxonomy" id="30195"/>
    <lineage>
        <taxon>Eukaryota</taxon>
        <taxon>Metazoa</taxon>
        <taxon>Ecdysozoa</taxon>
        <taxon>Arthropoda</taxon>
        <taxon>Hexapoda</taxon>
        <taxon>Insecta</taxon>
        <taxon>Pterygota</taxon>
        <taxon>Neoptera</taxon>
        <taxon>Endopterygota</taxon>
        <taxon>Hymenoptera</taxon>
        <taxon>Apocrita</taxon>
        <taxon>Aculeata</taxon>
        <taxon>Apoidea</taxon>
        <taxon>Anthophila</taxon>
        <taxon>Apidae</taxon>
        <taxon>Bombus</taxon>
        <taxon>Bombus</taxon>
    </lineage>
</organism>
<dbReference type="SUPFAM" id="SSF49265">
    <property type="entry name" value="Fibronectin type III"/>
    <property type="match status" value="6"/>
</dbReference>
<evidence type="ECO:0000256" key="11">
    <source>
        <dbReference type="ARBA" id="ARBA00051722"/>
    </source>
</evidence>
<dbReference type="SMART" id="SM00060">
    <property type="entry name" value="FN3"/>
    <property type="match status" value="11"/>
</dbReference>
<keyword evidence="5" id="KW-0677">Repeat</keyword>
<dbReference type="KEGG" id="bter:100643586"/>
<name>A0A9C6SDW5_BOMTE</name>
<evidence type="ECO:0000256" key="2">
    <source>
        <dbReference type="ARBA" id="ARBA00013064"/>
    </source>
</evidence>
<dbReference type="Gene3D" id="3.90.190.10">
    <property type="entry name" value="Protein tyrosine phosphatase superfamily"/>
    <property type="match status" value="1"/>
</dbReference>
<dbReference type="InterPro" id="IPR000387">
    <property type="entry name" value="Tyr_Pase_dom"/>
</dbReference>
<dbReference type="GO" id="GO:0016020">
    <property type="term" value="C:membrane"/>
    <property type="evidence" value="ECO:0007669"/>
    <property type="project" value="UniProtKB-SubCell"/>
</dbReference>
<feature type="domain" description="Fibronectin type-III" evidence="16">
    <location>
        <begin position="910"/>
        <end position="1000"/>
    </location>
</feature>
<dbReference type="InterPro" id="IPR016130">
    <property type="entry name" value="Tyr_Pase_AS"/>
</dbReference>
<dbReference type="FunFam" id="2.60.40.10:FF:001177">
    <property type="entry name" value="Receptor-type tyrosine-protein phosphatase beta"/>
    <property type="match status" value="1"/>
</dbReference>
<evidence type="ECO:0000313" key="18">
    <source>
        <dbReference type="RefSeq" id="XP_048267118.1"/>
    </source>
</evidence>
<dbReference type="PROSITE" id="PS50056">
    <property type="entry name" value="TYR_PHOSPHATASE_2"/>
    <property type="match status" value="1"/>
</dbReference>
<keyword evidence="8 13" id="KW-1133">Transmembrane helix</keyword>
<feature type="domain" description="Fibronectin type-III" evidence="16">
    <location>
        <begin position="716"/>
        <end position="817"/>
    </location>
</feature>
<keyword evidence="9 13" id="KW-0472">Membrane</keyword>
<feature type="domain" description="Tyrosine-protein phosphatase" evidence="14">
    <location>
        <begin position="1318"/>
        <end position="1573"/>
    </location>
</feature>
<keyword evidence="4" id="KW-0732">Signal</keyword>
<dbReference type="CTD" id="32115"/>
<dbReference type="InterPro" id="IPR000242">
    <property type="entry name" value="PTP_cat"/>
</dbReference>
<dbReference type="CDD" id="cd14548">
    <property type="entry name" value="R3-PTPc"/>
    <property type="match status" value="1"/>
</dbReference>
<feature type="region of interest" description="Disordered" evidence="12">
    <location>
        <begin position="1582"/>
        <end position="1613"/>
    </location>
</feature>
<keyword evidence="10" id="KW-0325">Glycoprotein</keyword>
<dbReference type="SMART" id="SM00194">
    <property type="entry name" value="PTPc"/>
    <property type="match status" value="1"/>
</dbReference>
<accession>A0A9C6SDW5</accession>
<feature type="domain" description="Fibronectin type-III" evidence="16">
    <location>
        <begin position="260"/>
        <end position="355"/>
    </location>
</feature>
<gene>
    <name evidence="18" type="primary">LOC100643586</name>
</gene>
<feature type="domain" description="Fibronectin type-III" evidence="16">
    <location>
        <begin position="1004"/>
        <end position="1100"/>
    </location>
</feature>
<dbReference type="PANTHER" id="PTHR46957">
    <property type="entry name" value="CYTOKINE RECEPTOR"/>
    <property type="match status" value="1"/>
</dbReference>
<dbReference type="FunFam" id="2.60.40.10:FF:000823">
    <property type="entry name" value="Tyrosine-protein phosphatase 10D"/>
    <property type="match status" value="1"/>
</dbReference>
<evidence type="ECO:0000256" key="9">
    <source>
        <dbReference type="ARBA" id="ARBA00023136"/>
    </source>
</evidence>
<feature type="domain" description="Tyrosine specific protein phosphatases" evidence="15">
    <location>
        <begin position="1490"/>
        <end position="1564"/>
    </location>
</feature>
<feature type="domain" description="Fibronectin type-III" evidence="16">
    <location>
        <begin position="168"/>
        <end position="259"/>
    </location>
</feature>
<evidence type="ECO:0000256" key="6">
    <source>
        <dbReference type="ARBA" id="ARBA00022801"/>
    </source>
</evidence>
<feature type="domain" description="Fibronectin type-III" evidence="16">
    <location>
        <begin position="626"/>
        <end position="715"/>
    </location>
</feature>
<evidence type="ECO:0000259" key="16">
    <source>
        <dbReference type="PROSITE" id="PS50853"/>
    </source>
</evidence>
<dbReference type="GO" id="GO:0004725">
    <property type="term" value="F:protein tyrosine phosphatase activity"/>
    <property type="evidence" value="ECO:0007669"/>
    <property type="project" value="UniProtKB-EC"/>
</dbReference>
<dbReference type="InterPro" id="IPR041201">
    <property type="entry name" value="PTPRJ_TM"/>
</dbReference>
<evidence type="ECO:0000256" key="13">
    <source>
        <dbReference type="SAM" id="Phobius"/>
    </source>
</evidence>
<comment type="catalytic activity">
    <reaction evidence="11">
        <text>O-phospho-L-tyrosyl-[protein] + H2O = L-tyrosyl-[protein] + phosphate</text>
        <dbReference type="Rhea" id="RHEA:10684"/>
        <dbReference type="Rhea" id="RHEA-COMP:10136"/>
        <dbReference type="Rhea" id="RHEA-COMP:20101"/>
        <dbReference type="ChEBI" id="CHEBI:15377"/>
        <dbReference type="ChEBI" id="CHEBI:43474"/>
        <dbReference type="ChEBI" id="CHEBI:46858"/>
        <dbReference type="ChEBI" id="CHEBI:61978"/>
        <dbReference type="EC" id="3.1.3.48"/>
    </reaction>
</comment>
<evidence type="ECO:0000256" key="3">
    <source>
        <dbReference type="ARBA" id="ARBA00022692"/>
    </source>
</evidence>
<dbReference type="Gene3D" id="2.60.40.10">
    <property type="entry name" value="Immunoglobulins"/>
    <property type="match status" value="10"/>
</dbReference>
<dbReference type="PRINTS" id="PR00700">
    <property type="entry name" value="PRTYPHPHTASE"/>
</dbReference>
<evidence type="ECO:0000256" key="1">
    <source>
        <dbReference type="ARBA" id="ARBA00004479"/>
    </source>
</evidence>
<proteinExistence type="predicted"/>
<dbReference type="InterPro" id="IPR050713">
    <property type="entry name" value="RTP_Phos/Ushers"/>
</dbReference>
<evidence type="ECO:0000256" key="4">
    <source>
        <dbReference type="ARBA" id="ARBA00022729"/>
    </source>
</evidence>
<protein>
    <recommendedName>
        <fullName evidence="2">protein-tyrosine-phosphatase</fullName>
        <ecNumber evidence="2">3.1.3.48</ecNumber>
    </recommendedName>
</protein>
<dbReference type="OrthoDB" id="8609993at2759"/>
<dbReference type="InterPro" id="IPR036116">
    <property type="entry name" value="FN3_sf"/>
</dbReference>
<keyword evidence="3 13" id="KW-0812">Transmembrane</keyword>
<feature type="compositionally biased region" description="Basic and acidic residues" evidence="12">
    <location>
        <begin position="22"/>
        <end position="42"/>
    </location>
</feature>
<dbReference type="FunFam" id="3.90.190.10:FF:000009">
    <property type="entry name" value="Receptor-type tyrosine-protein phosphatase beta"/>
    <property type="match status" value="1"/>
</dbReference>
<feature type="compositionally biased region" description="Basic and acidic residues" evidence="12">
    <location>
        <begin position="1584"/>
        <end position="1598"/>
    </location>
</feature>
<evidence type="ECO:0000256" key="5">
    <source>
        <dbReference type="ARBA" id="ARBA00022737"/>
    </source>
</evidence>
<dbReference type="PROSITE" id="PS50055">
    <property type="entry name" value="TYR_PHOSPHATASE_PTP"/>
    <property type="match status" value="1"/>
</dbReference>
<feature type="region of interest" description="Disordered" evidence="12">
    <location>
        <begin position="17"/>
        <end position="74"/>
    </location>
</feature>
<feature type="domain" description="Fibronectin type-III" evidence="16">
    <location>
        <begin position="447"/>
        <end position="539"/>
    </location>
</feature>
<dbReference type="CDD" id="cd00063">
    <property type="entry name" value="FN3"/>
    <property type="match status" value="10"/>
</dbReference>
<dbReference type="EC" id="3.1.3.48" evidence="2"/>
<evidence type="ECO:0000256" key="8">
    <source>
        <dbReference type="ARBA" id="ARBA00022989"/>
    </source>
</evidence>
<dbReference type="InterPro" id="IPR013783">
    <property type="entry name" value="Ig-like_fold"/>
</dbReference>
<evidence type="ECO:0000256" key="7">
    <source>
        <dbReference type="ARBA" id="ARBA00022912"/>
    </source>
</evidence>
<feature type="transmembrane region" description="Helical" evidence="13">
    <location>
        <begin position="1244"/>
        <end position="1266"/>
    </location>
</feature>
<evidence type="ECO:0000256" key="12">
    <source>
        <dbReference type="SAM" id="MobiDB-lite"/>
    </source>
</evidence>
<dbReference type="Proteomes" id="UP000835206">
    <property type="component" value="Chromosome 12"/>
</dbReference>
<feature type="compositionally biased region" description="Basic and acidic residues" evidence="12">
    <location>
        <begin position="64"/>
        <end position="74"/>
    </location>
</feature>